<dbReference type="Proteomes" id="UP000537260">
    <property type="component" value="Unassembled WGS sequence"/>
</dbReference>
<gene>
    <name evidence="1" type="ORF">HNR05_000013</name>
</gene>
<comment type="caution">
    <text evidence="1">The sequence shown here is derived from an EMBL/GenBank/DDBJ whole genome shotgun (WGS) entry which is preliminary data.</text>
</comment>
<evidence type="ECO:0000313" key="1">
    <source>
        <dbReference type="EMBL" id="NYJ18222.1"/>
    </source>
</evidence>
<dbReference type="AlphaFoldDB" id="A0A7Z0EAS4"/>
<dbReference type="EMBL" id="JACCFM010000001">
    <property type="protein sequence ID" value="NYJ18222.1"/>
    <property type="molecule type" value="Genomic_DNA"/>
</dbReference>
<accession>A0A7Z0EAS4</accession>
<sequence length="134" mass="14495">MELLLDQYSATDSAIAPVITASILSLAHGNNERAVAVAGLRGLNADLFHWESQSATSMTSPTGRRYLNHRSAGSHVVMFTRLSNRDDYGLVGAYTCLGQADYAEHGCEKPIAFTWHLRRHIPAAVLVSASAVAR</sequence>
<name>A0A7Z0EAS4_9MICO</name>
<protein>
    <submittedName>
        <fullName evidence="1">Uncharacterized protein</fullName>
    </submittedName>
</protein>
<proteinExistence type="predicted"/>
<evidence type="ECO:0000313" key="2">
    <source>
        <dbReference type="Proteomes" id="UP000537260"/>
    </source>
</evidence>
<organism evidence="1 2">
    <name type="scientific">Glaciibacter psychrotolerans</name>
    <dbReference type="NCBI Taxonomy" id="670054"/>
    <lineage>
        <taxon>Bacteria</taxon>
        <taxon>Bacillati</taxon>
        <taxon>Actinomycetota</taxon>
        <taxon>Actinomycetes</taxon>
        <taxon>Micrococcales</taxon>
        <taxon>Microbacteriaceae</taxon>
        <taxon>Glaciibacter</taxon>
    </lineage>
</organism>
<dbReference type="RefSeq" id="WP_179577157.1">
    <property type="nucleotide sequence ID" value="NZ_JACCFM010000001.1"/>
</dbReference>
<reference evidence="1 2" key="1">
    <citation type="submission" date="2020-07" db="EMBL/GenBank/DDBJ databases">
        <title>Sequencing the genomes of 1000 actinobacteria strains.</title>
        <authorList>
            <person name="Klenk H.-P."/>
        </authorList>
    </citation>
    <scope>NUCLEOTIDE SEQUENCE [LARGE SCALE GENOMIC DNA]</scope>
    <source>
        <strain evidence="1 2">LI1</strain>
    </source>
</reference>
<keyword evidence="2" id="KW-1185">Reference proteome</keyword>